<accession>H6RMF8</accession>
<reference evidence="2 3" key="1">
    <citation type="journal article" date="2012" name="J. Bacteriol.">
        <title>Genome Sequence of Blastococcus saxobsidens DD2, a Stone-Inhabiting Bacterium.</title>
        <authorList>
            <person name="Chouaia B."/>
            <person name="Crotti E."/>
            <person name="Brusetti L."/>
            <person name="Daffonchio D."/>
            <person name="Essoussi I."/>
            <person name="Nouioui I."/>
            <person name="Sbissi I."/>
            <person name="Ghodhbane-Gtari F."/>
            <person name="Gtari M."/>
            <person name="Vacherie B."/>
            <person name="Barbe V."/>
            <person name="Medigue C."/>
            <person name="Gury J."/>
            <person name="Pujic P."/>
            <person name="Normand P."/>
        </authorList>
    </citation>
    <scope>NUCLEOTIDE SEQUENCE [LARGE SCALE GENOMIC DNA]</scope>
    <source>
        <strain evidence="2 3">DD2</strain>
    </source>
</reference>
<dbReference type="EMBL" id="FO117623">
    <property type="protein sequence ID" value="CCG02594.1"/>
    <property type="molecule type" value="Genomic_DNA"/>
</dbReference>
<evidence type="ECO:0000313" key="3">
    <source>
        <dbReference type="Proteomes" id="UP000007517"/>
    </source>
</evidence>
<dbReference type="HOGENOM" id="CLU_3005031_0_0_11"/>
<proteinExistence type="predicted"/>
<feature type="transmembrane region" description="Helical" evidence="1">
    <location>
        <begin position="30"/>
        <end position="53"/>
    </location>
</feature>
<gene>
    <name evidence="2" type="ordered locus">BLASA_1671</name>
</gene>
<dbReference type="Proteomes" id="UP000007517">
    <property type="component" value="Chromosome"/>
</dbReference>
<protein>
    <submittedName>
        <fullName evidence="2">Putative peptidase</fullName>
    </submittedName>
</protein>
<reference evidence="3" key="2">
    <citation type="submission" date="2012-02" db="EMBL/GenBank/DDBJ databases">
        <title>Complete genome sequence of Blastococcus saxobsidens strain DD2.</title>
        <authorList>
            <person name="Genoscope."/>
        </authorList>
    </citation>
    <scope>NUCLEOTIDE SEQUENCE [LARGE SCALE GENOMIC DNA]</scope>
    <source>
        <strain evidence="3">DD2</strain>
    </source>
</reference>
<dbReference type="KEGG" id="bsd:BLASA_1671"/>
<keyword evidence="1" id="KW-0812">Transmembrane</keyword>
<evidence type="ECO:0000313" key="2">
    <source>
        <dbReference type="EMBL" id="CCG02594.1"/>
    </source>
</evidence>
<organism evidence="2 3">
    <name type="scientific">Blastococcus saxobsidens (strain DD2)</name>
    <dbReference type="NCBI Taxonomy" id="1146883"/>
    <lineage>
        <taxon>Bacteria</taxon>
        <taxon>Bacillati</taxon>
        <taxon>Actinomycetota</taxon>
        <taxon>Actinomycetes</taxon>
        <taxon>Geodermatophilales</taxon>
        <taxon>Geodermatophilaceae</taxon>
        <taxon>Blastococcus</taxon>
    </lineage>
</organism>
<dbReference type="AlphaFoldDB" id="H6RMF8"/>
<evidence type="ECO:0000256" key="1">
    <source>
        <dbReference type="SAM" id="Phobius"/>
    </source>
</evidence>
<sequence>MPSVLYADVDIPQSWTLVVRLLGPLAPLPAVGRAAALGSAALLLLVPTALLLLPAS</sequence>
<dbReference type="STRING" id="1146883.BLASA_1671"/>
<keyword evidence="1" id="KW-0472">Membrane</keyword>
<keyword evidence="1" id="KW-1133">Transmembrane helix</keyword>
<dbReference type="RefSeq" id="WP_014375486.1">
    <property type="nucleotide sequence ID" value="NC_016943.1"/>
</dbReference>
<name>H6RMF8_BLASD</name>
<keyword evidence="3" id="KW-1185">Reference proteome</keyword>